<evidence type="ECO:0000256" key="1">
    <source>
        <dbReference type="SAM" id="MobiDB-lite"/>
    </source>
</evidence>
<gene>
    <name evidence="3" type="ORF">B0T19DRAFT_37472</name>
</gene>
<reference evidence="3" key="1">
    <citation type="journal article" date="2023" name="Mol. Phylogenet. Evol.">
        <title>Genome-scale phylogeny and comparative genomics of the fungal order Sordariales.</title>
        <authorList>
            <person name="Hensen N."/>
            <person name="Bonometti L."/>
            <person name="Westerberg I."/>
            <person name="Brannstrom I.O."/>
            <person name="Guillou S."/>
            <person name="Cros-Aarteil S."/>
            <person name="Calhoun S."/>
            <person name="Haridas S."/>
            <person name="Kuo A."/>
            <person name="Mondo S."/>
            <person name="Pangilinan J."/>
            <person name="Riley R."/>
            <person name="LaButti K."/>
            <person name="Andreopoulos B."/>
            <person name="Lipzen A."/>
            <person name="Chen C."/>
            <person name="Yan M."/>
            <person name="Daum C."/>
            <person name="Ng V."/>
            <person name="Clum A."/>
            <person name="Steindorff A."/>
            <person name="Ohm R.A."/>
            <person name="Martin F."/>
            <person name="Silar P."/>
            <person name="Natvig D.O."/>
            <person name="Lalanne C."/>
            <person name="Gautier V."/>
            <person name="Ament-Velasquez S.L."/>
            <person name="Kruys A."/>
            <person name="Hutchinson M.I."/>
            <person name="Powell A.J."/>
            <person name="Barry K."/>
            <person name="Miller A.N."/>
            <person name="Grigoriev I.V."/>
            <person name="Debuchy R."/>
            <person name="Gladieux P."/>
            <person name="Hiltunen Thoren M."/>
            <person name="Johannesson H."/>
        </authorList>
    </citation>
    <scope>NUCLEOTIDE SEQUENCE</scope>
    <source>
        <strain evidence="3">SMH4131-1</strain>
    </source>
</reference>
<protein>
    <submittedName>
        <fullName evidence="3">ATPase</fullName>
    </submittedName>
</protein>
<dbReference type="Pfam" id="PF23232">
    <property type="entry name" value="AAA_lid_13"/>
    <property type="match status" value="1"/>
</dbReference>
<dbReference type="Proteomes" id="UP001286456">
    <property type="component" value="Unassembled WGS sequence"/>
</dbReference>
<name>A0AAE0J4D9_9PEZI</name>
<dbReference type="GO" id="GO:0005524">
    <property type="term" value="F:ATP binding"/>
    <property type="evidence" value="ECO:0007669"/>
    <property type="project" value="InterPro"/>
</dbReference>
<feature type="region of interest" description="Disordered" evidence="1">
    <location>
        <begin position="778"/>
        <end position="816"/>
    </location>
</feature>
<organism evidence="3 4">
    <name type="scientific">Cercophora scortea</name>
    <dbReference type="NCBI Taxonomy" id="314031"/>
    <lineage>
        <taxon>Eukaryota</taxon>
        <taxon>Fungi</taxon>
        <taxon>Dikarya</taxon>
        <taxon>Ascomycota</taxon>
        <taxon>Pezizomycotina</taxon>
        <taxon>Sordariomycetes</taxon>
        <taxon>Sordariomycetidae</taxon>
        <taxon>Sordariales</taxon>
        <taxon>Lasiosphaeriaceae</taxon>
        <taxon>Cercophora</taxon>
    </lineage>
</organism>
<accession>A0AAE0J4D9</accession>
<keyword evidence="4" id="KW-1185">Reference proteome</keyword>
<dbReference type="InterPro" id="IPR003593">
    <property type="entry name" value="AAA+_ATPase"/>
</dbReference>
<dbReference type="GO" id="GO:0016887">
    <property type="term" value="F:ATP hydrolysis activity"/>
    <property type="evidence" value="ECO:0007669"/>
    <property type="project" value="InterPro"/>
</dbReference>
<dbReference type="SUPFAM" id="SSF52540">
    <property type="entry name" value="P-loop containing nucleoside triphosphate hydrolases"/>
    <property type="match status" value="1"/>
</dbReference>
<evidence type="ECO:0000313" key="4">
    <source>
        <dbReference type="Proteomes" id="UP001286456"/>
    </source>
</evidence>
<dbReference type="PANTHER" id="PTHR46411:SF2">
    <property type="entry name" value="AAA+ ATPASE DOMAIN-CONTAINING PROTEIN"/>
    <property type="match status" value="1"/>
</dbReference>
<dbReference type="AlphaFoldDB" id="A0AAE0J4D9"/>
<reference evidence="3" key="2">
    <citation type="submission" date="2023-06" db="EMBL/GenBank/DDBJ databases">
        <authorList>
            <consortium name="Lawrence Berkeley National Laboratory"/>
            <person name="Haridas S."/>
            <person name="Hensen N."/>
            <person name="Bonometti L."/>
            <person name="Westerberg I."/>
            <person name="Brannstrom I.O."/>
            <person name="Guillou S."/>
            <person name="Cros-Aarteil S."/>
            <person name="Calhoun S."/>
            <person name="Kuo A."/>
            <person name="Mondo S."/>
            <person name="Pangilinan J."/>
            <person name="Riley R."/>
            <person name="Labutti K."/>
            <person name="Andreopoulos B."/>
            <person name="Lipzen A."/>
            <person name="Chen C."/>
            <person name="Yanf M."/>
            <person name="Daum C."/>
            <person name="Ng V."/>
            <person name="Clum A."/>
            <person name="Steindorff A."/>
            <person name="Ohm R."/>
            <person name="Martin F."/>
            <person name="Silar P."/>
            <person name="Natvig D."/>
            <person name="Lalanne C."/>
            <person name="Gautier V."/>
            <person name="Ament-Velasquez S.L."/>
            <person name="Kruys A."/>
            <person name="Hutchinson M.I."/>
            <person name="Powell A.J."/>
            <person name="Barry K."/>
            <person name="Miller A.N."/>
            <person name="Grigoriev I.V."/>
            <person name="Debuchy R."/>
            <person name="Gladieux P."/>
            <person name="Thoren M.H."/>
            <person name="Johannesson H."/>
        </authorList>
    </citation>
    <scope>NUCLEOTIDE SEQUENCE</scope>
    <source>
        <strain evidence="3">SMH4131-1</strain>
    </source>
</reference>
<sequence>MANVPIFINNLDDDDETCSNTSYENIGPGRNRQSIIKGLIAQNPGKRSLADDEMPDILYVVQYCNDSGRVYETRESDKPLDTPSTTAPSERPGSRKKPVIEIKTQVTVSTPLPRTMGRSRTNDCQRRYSFDDDGDRYDYNYREDKEVDSFFVERPEMTIYSPHLLAALNAVVGFYPRFESFMGEQVVIESPYQVLVHHWKALELYKVNQPACHDAEYAATTAKHIDVLLSFLRTTFAEKMDAESKRWNAGAATYDLLWMLLKPGEIVYQDDEGLLTPYILNSVRRTRESENPGRGAYQVDFWNIEYKDGRLRRLMKSIFVEPWNGDRAVDTLPVIPARFVPGGTKAVAEKQIQLGKMYWELSKQPCYREYDGPLISIEGNRGGNMTGRVIVDCEGFELYGSRQSPSRKLPNPKGRRRPRSPSPPGLGHLPAFQPCCTCASCIKTDIEEEPSPFAGFDKLDPTKDDLPANQDLYFHILGKTVPAFVLGDRRWSYLKLESLREVKADRDAFKYLVLDSEIKLTVKALIGKFASSDGKVSPWPSDFVKNKGEGRIFLLHGSPGVGKTCTAECVAELTQRPLLSLTSGDISTSMSAGSVERHLNYFLALGERFGALVLLDEADVFLEERRTRDLRRNGLVSIFLRALEYYRGVLFLTTNRVEAFDSAFTSRIHVALHYRRLNDEDRKRIWLQNFERLERDSGDKYYVPQSVREFVFESREVKMLRWNGREIRNALQTAVALAETEALENGLATVNVTEKHLRAVAKMSGGFKNYLRKRHVTAWGPEDDDDEQDEEEDDDEDLRRDDSESDASESSQSDNL</sequence>
<dbReference type="Pfam" id="PF22942">
    <property type="entry name" value="DUF7025"/>
    <property type="match status" value="1"/>
</dbReference>
<feature type="region of interest" description="Disordered" evidence="1">
    <location>
        <begin position="72"/>
        <end position="97"/>
    </location>
</feature>
<dbReference type="InterPro" id="IPR054289">
    <property type="entry name" value="DUF7025"/>
</dbReference>
<evidence type="ECO:0000313" key="3">
    <source>
        <dbReference type="EMBL" id="KAK3336390.1"/>
    </source>
</evidence>
<dbReference type="InterPro" id="IPR056599">
    <property type="entry name" value="AAA_lid_fung"/>
</dbReference>
<dbReference type="InterPro" id="IPR003959">
    <property type="entry name" value="ATPase_AAA_core"/>
</dbReference>
<dbReference type="CDD" id="cd19481">
    <property type="entry name" value="RecA-like_protease"/>
    <property type="match status" value="1"/>
</dbReference>
<feature type="region of interest" description="Disordered" evidence="1">
    <location>
        <begin position="401"/>
        <end position="428"/>
    </location>
</feature>
<proteinExistence type="predicted"/>
<dbReference type="Gene3D" id="3.40.50.300">
    <property type="entry name" value="P-loop containing nucleotide triphosphate hydrolases"/>
    <property type="match status" value="1"/>
</dbReference>
<dbReference type="PANTHER" id="PTHR46411">
    <property type="entry name" value="FAMILY ATPASE, PUTATIVE-RELATED"/>
    <property type="match status" value="1"/>
</dbReference>
<comment type="caution">
    <text evidence="3">The sequence shown here is derived from an EMBL/GenBank/DDBJ whole genome shotgun (WGS) entry which is preliminary data.</text>
</comment>
<dbReference type="InterPro" id="IPR027417">
    <property type="entry name" value="P-loop_NTPase"/>
</dbReference>
<dbReference type="EMBL" id="JAUEPO010000001">
    <property type="protein sequence ID" value="KAK3336390.1"/>
    <property type="molecule type" value="Genomic_DNA"/>
</dbReference>
<feature type="domain" description="AAA+ ATPase" evidence="2">
    <location>
        <begin position="549"/>
        <end position="678"/>
    </location>
</feature>
<dbReference type="Pfam" id="PF00004">
    <property type="entry name" value="AAA"/>
    <property type="match status" value="1"/>
</dbReference>
<dbReference type="SMART" id="SM00382">
    <property type="entry name" value="AAA"/>
    <property type="match status" value="1"/>
</dbReference>
<feature type="compositionally biased region" description="Acidic residues" evidence="1">
    <location>
        <begin position="781"/>
        <end position="796"/>
    </location>
</feature>
<evidence type="ECO:0000259" key="2">
    <source>
        <dbReference type="SMART" id="SM00382"/>
    </source>
</evidence>